<comment type="subcellular location">
    <subcellularLocation>
        <location evidence="1">Nucleus</location>
    </subcellularLocation>
</comment>
<evidence type="ECO:0000256" key="2">
    <source>
        <dbReference type="ARBA" id="ARBA00023015"/>
    </source>
</evidence>
<dbReference type="FunCoup" id="A0A2R6R9I5">
    <property type="interactions" value="258"/>
</dbReference>
<dbReference type="InterPro" id="IPR044810">
    <property type="entry name" value="WRKY_plant"/>
</dbReference>
<evidence type="ECO:0000313" key="9">
    <source>
        <dbReference type="Proteomes" id="UP000241394"/>
    </source>
</evidence>
<evidence type="ECO:0000256" key="3">
    <source>
        <dbReference type="ARBA" id="ARBA00023125"/>
    </source>
</evidence>
<keyword evidence="3" id="KW-0238">DNA-binding</keyword>
<dbReference type="InterPro" id="IPR036576">
    <property type="entry name" value="WRKY_dom_sf"/>
</dbReference>
<name>A0A2R6R9I5_ACTCC</name>
<accession>A0A2R6R9I5</accession>
<dbReference type="Proteomes" id="UP000241394">
    <property type="component" value="Chromosome LG8"/>
</dbReference>
<dbReference type="Pfam" id="PF03106">
    <property type="entry name" value="WRKY"/>
    <property type="match status" value="1"/>
</dbReference>
<evidence type="ECO:0000256" key="5">
    <source>
        <dbReference type="ARBA" id="ARBA00023242"/>
    </source>
</evidence>
<keyword evidence="5" id="KW-0539">Nucleus</keyword>
<evidence type="ECO:0000256" key="6">
    <source>
        <dbReference type="ARBA" id="ARBA00060850"/>
    </source>
</evidence>
<feature type="domain" description="WRKY" evidence="7">
    <location>
        <begin position="109"/>
        <end position="172"/>
    </location>
</feature>
<dbReference type="GO" id="GO:0009751">
    <property type="term" value="P:response to salicylic acid"/>
    <property type="evidence" value="ECO:0007669"/>
    <property type="project" value="UniProtKB-ARBA"/>
</dbReference>
<proteinExistence type="inferred from homology"/>
<dbReference type="InterPro" id="IPR003657">
    <property type="entry name" value="WRKY_dom"/>
</dbReference>
<keyword evidence="9" id="KW-1185">Reference proteome</keyword>
<dbReference type="PROSITE" id="PS50811">
    <property type="entry name" value="WRKY"/>
    <property type="match status" value="1"/>
</dbReference>
<dbReference type="GO" id="GO:0003700">
    <property type="term" value="F:DNA-binding transcription factor activity"/>
    <property type="evidence" value="ECO:0007669"/>
    <property type="project" value="InterPro"/>
</dbReference>
<sequence length="349" mass="39111">MEETLINELVQGMELTKQLKNHLDPLASSPESCDFLIQKILSSYDKALSMLNLVGELHQVAGILGPSSQSSPGSENFDPDLNDQCPRDVYKKRKTLPRWTEQVSVCSETGLVTGDDGYNWRKYGQKDILGANFPRAYYRCTHRGTQGCLATKQVQRSDTNPLIFEITYRGRHTCIQTSQEIPAFASAGKEIPNQNKGHHHLGDGRKRKAHELELLSDNETGVRVKTEATGEIFPSFSFPSMPIEPESVETIIFPDSLKENNFFGIDAQEFLSPKYSESNFFSLCPVEDFGYIENLQNSDSDITEIASAPTSVTNSPIGNLDFSLDFDPNILFDTSEFFSETAERFTYLS</sequence>
<dbReference type="PANTHER" id="PTHR32096:SF133">
    <property type="entry name" value="WRKY TRANSCRIPTION FACTOR 41-RELATED"/>
    <property type="match status" value="1"/>
</dbReference>
<comment type="similarity">
    <text evidence="6">Belongs to the WRKY group III family.</text>
</comment>
<evidence type="ECO:0000256" key="4">
    <source>
        <dbReference type="ARBA" id="ARBA00023163"/>
    </source>
</evidence>
<dbReference type="PANTHER" id="PTHR32096">
    <property type="entry name" value="WRKY TRANSCRIPTION FACTOR 30-RELATED-RELATED"/>
    <property type="match status" value="1"/>
</dbReference>
<protein>
    <submittedName>
        <fullName evidence="8">WRKY transcription factor 53</fullName>
    </submittedName>
</protein>
<keyword evidence="4" id="KW-0804">Transcription</keyword>
<dbReference type="GO" id="GO:0010193">
    <property type="term" value="P:response to ozone"/>
    <property type="evidence" value="ECO:0007669"/>
    <property type="project" value="UniProtKB-ARBA"/>
</dbReference>
<gene>
    <name evidence="8" type="ORF">CEY00_Acc09204</name>
</gene>
<dbReference type="EMBL" id="NKQK01000008">
    <property type="protein sequence ID" value="PSS24208.1"/>
    <property type="molecule type" value="Genomic_DNA"/>
</dbReference>
<dbReference type="GO" id="GO:0005634">
    <property type="term" value="C:nucleus"/>
    <property type="evidence" value="ECO:0007669"/>
    <property type="project" value="UniProtKB-SubCell"/>
</dbReference>
<dbReference type="GO" id="GO:0000976">
    <property type="term" value="F:transcription cis-regulatory region binding"/>
    <property type="evidence" value="ECO:0007669"/>
    <property type="project" value="TreeGrafter"/>
</dbReference>
<organism evidence="8 9">
    <name type="scientific">Actinidia chinensis var. chinensis</name>
    <name type="common">Chinese soft-hair kiwi</name>
    <dbReference type="NCBI Taxonomy" id="1590841"/>
    <lineage>
        <taxon>Eukaryota</taxon>
        <taxon>Viridiplantae</taxon>
        <taxon>Streptophyta</taxon>
        <taxon>Embryophyta</taxon>
        <taxon>Tracheophyta</taxon>
        <taxon>Spermatophyta</taxon>
        <taxon>Magnoliopsida</taxon>
        <taxon>eudicotyledons</taxon>
        <taxon>Gunneridae</taxon>
        <taxon>Pentapetalae</taxon>
        <taxon>asterids</taxon>
        <taxon>Ericales</taxon>
        <taxon>Actinidiaceae</taxon>
        <taxon>Actinidia</taxon>
    </lineage>
</organism>
<evidence type="ECO:0000259" key="7">
    <source>
        <dbReference type="PROSITE" id="PS50811"/>
    </source>
</evidence>
<evidence type="ECO:0000256" key="1">
    <source>
        <dbReference type="ARBA" id="ARBA00004123"/>
    </source>
</evidence>
<dbReference type="Gramene" id="PSS24208">
    <property type="protein sequence ID" value="PSS24208"/>
    <property type="gene ID" value="CEY00_Acc09204"/>
</dbReference>
<keyword evidence="2" id="KW-0805">Transcription regulation</keyword>
<dbReference type="SUPFAM" id="SSF118290">
    <property type="entry name" value="WRKY DNA-binding domain"/>
    <property type="match status" value="1"/>
</dbReference>
<reference evidence="9" key="2">
    <citation type="journal article" date="2018" name="BMC Genomics">
        <title>A manually annotated Actinidia chinensis var. chinensis (kiwifruit) genome highlights the challenges associated with draft genomes and gene prediction in plants.</title>
        <authorList>
            <person name="Pilkington S.M."/>
            <person name="Crowhurst R."/>
            <person name="Hilario E."/>
            <person name="Nardozza S."/>
            <person name="Fraser L."/>
            <person name="Peng Y."/>
            <person name="Gunaseelan K."/>
            <person name="Simpson R."/>
            <person name="Tahir J."/>
            <person name="Deroles S.C."/>
            <person name="Templeton K."/>
            <person name="Luo Z."/>
            <person name="Davy M."/>
            <person name="Cheng C."/>
            <person name="McNeilage M."/>
            <person name="Scaglione D."/>
            <person name="Liu Y."/>
            <person name="Zhang Q."/>
            <person name="Datson P."/>
            <person name="De Silva N."/>
            <person name="Gardiner S.E."/>
            <person name="Bassett H."/>
            <person name="Chagne D."/>
            <person name="McCallum J."/>
            <person name="Dzierzon H."/>
            <person name="Deng C."/>
            <person name="Wang Y.Y."/>
            <person name="Barron L."/>
            <person name="Manako K."/>
            <person name="Bowen J."/>
            <person name="Foster T.M."/>
            <person name="Erridge Z.A."/>
            <person name="Tiffin H."/>
            <person name="Waite C.N."/>
            <person name="Davies K.M."/>
            <person name="Grierson E.P."/>
            <person name="Laing W.A."/>
            <person name="Kirk R."/>
            <person name="Chen X."/>
            <person name="Wood M."/>
            <person name="Montefiori M."/>
            <person name="Brummell D.A."/>
            <person name="Schwinn K.E."/>
            <person name="Catanach A."/>
            <person name="Fullerton C."/>
            <person name="Li D."/>
            <person name="Meiyalaghan S."/>
            <person name="Nieuwenhuizen N."/>
            <person name="Read N."/>
            <person name="Prakash R."/>
            <person name="Hunter D."/>
            <person name="Zhang H."/>
            <person name="McKenzie M."/>
            <person name="Knabel M."/>
            <person name="Harris A."/>
            <person name="Allan A.C."/>
            <person name="Gleave A."/>
            <person name="Chen A."/>
            <person name="Janssen B.J."/>
            <person name="Plunkett B."/>
            <person name="Ampomah-Dwamena C."/>
            <person name="Voogd C."/>
            <person name="Leif D."/>
            <person name="Lafferty D."/>
            <person name="Souleyre E.J.F."/>
            <person name="Varkonyi-Gasic E."/>
            <person name="Gambi F."/>
            <person name="Hanley J."/>
            <person name="Yao J.L."/>
            <person name="Cheung J."/>
            <person name="David K.M."/>
            <person name="Warren B."/>
            <person name="Marsh K."/>
            <person name="Snowden K.C."/>
            <person name="Lin-Wang K."/>
            <person name="Brian L."/>
            <person name="Martinez-Sanchez M."/>
            <person name="Wang M."/>
            <person name="Ileperuma N."/>
            <person name="Macnee N."/>
            <person name="Campin R."/>
            <person name="McAtee P."/>
            <person name="Drummond R.S.M."/>
            <person name="Espley R.V."/>
            <person name="Ireland H.S."/>
            <person name="Wu R."/>
            <person name="Atkinson R.G."/>
            <person name="Karunairetnam S."/>
            <person name="Bulley S."/>
            <person name="Chunkath S."/>
            <person name="Hanley Z."/>
            <person name="Storey R."/>
            <person name="Thrimawithana A.H."/>
            <person name="Thomson S."/>
            <person name="David C."/>
            <person name="Testolin R."/>
            <person name="Huang H."/>
            <person name="Hellens R.P."/>
            <person name="Schaffer R.J."/>
        </authorList>
    </citation>
    <scope>NUCLEOTIDE SEQUENCE [LARGE SCALE GENOMIC DNA]</scope>
    <source>
        <strain evidence="9">cv. Red5</strain>
    </source>
</reference>
<dbReference type="GO" id="GO:0042542">
    <property type="term" value="P:response to hydrogen peroxide"/>
    <property type="evidence" value="ECO:0007669"/>
    <property type="project" value="UniProtKB-ARBA"/>
</dbReference>
<dbReference type="Gene3D" id="2.20.25.80">
    <property type="entry name" value="WRKY domain"/>
    <property type="match status" value="1"/>
</dbReference>
<reference evidence="8 9" key="1">
    <citation type="submission" date="2017-07" db="EMBL/GenBank/DDBJ databases">
        <title>An improved, manually edited Actinidia chinensis var. chinensis (kiwifruit) genome highlights the challenges associated with draft genomes and gene prediction in plants.</title>
        <authorList>
            <person name="Pilkington S."/>
            <person name="Crowhurst R."/>
            <person name="Hilario E."/>
            <person name="Nardozza S."/>
            <person name="Fraser L."/>
            <person name="Peng Y."/>
            <person name="Gunaseelan K."/>
            <person name="Simpson R."/>
            <person name="Tahir J."/>
            <person name="Deroles S."/>
            <person name="Templeton K."/>
            <person name="Luo Z."/>
            <person name="Davy M."/>
            <person name="Cheng C."/>
            <person name="Mcneilage M."/>
            <person name="Scaglione D."/>
            <person name="Liu Y."/>
            <person name="Zhang Q."/>
            <person name="Datson P."/>
            <person name="De Silva N."/>
            <person name="Gardiner S."/>
            <person name="Bassett H."/>
            <person name="Chagne D."/>
            <person name="Mccallum J."/>
            <person name="Dzierzon H."/>
            <person name="Deng C."/>
            <person name="Wang Y.-Y."/>
            <person name="Barron N."/>
            <person name="Manako K."/>
            <person name="Bowen J."/>
            <person name="Foster T."/>
            <person name="Erridge Z."/>
            <person name="Tiffin H."/>
            <person name="Waite C."/>
            <person name="Davies K."/>
            <person name="Grierson E."/>
            <person name="Laing W."/>
            <person name="Kirk R."/>
            <person name="Chen X."/>
            <person name="Wood M."/>
            <person name="Montefiori M."/>
            <person name="Brummell D."/>
            <person name="Schwinn K."/>
            <person name="Catanach A."/>
            <person name="Fullerton C."/>
            <person name="Li D."/>
            <person name="Meiyalaghan S."/>
            <person name="Nieuwenhuizen N."/>
            <person name="Read N."/>
            <person name="Prakash R."/>
            <person name="Hunter D."/>
            <person name="Zhang H."/>
            <person name="Mckenzie M."/>
            <person name="Knabel M."/>
            <person name="Harris A."/>
            <person name="Allan A."/>
            <person name="Chen A."/>
            <person name="Janssen B."/>
            <person name="Plunkett B."/>
            <person name="Dwamena C."/>
            <person name="Voogd C."/>
            <person name="Leif D."/>
            <person name="Lafferty D."/>
            <person name="Souleyre E."/>
            <person name="Varkonyi-Gasic E."/>
            <person name="Gambi F."/>
            <person name="Hanley J."/>
            <person name="Yao J.-L."/>
            <person name="Cheung J."/>
            <person name="David K."/>
            <person name="Warren B."/>
            <person name="Marsh K."/>
            <person name="Snowden K."/>
            <person name="Lin-Wang K."/>
            <person name="Brian L."/>
            <person name="Martinez-Sanchez M."/>
            <person name="Wang M."/>
            <person name="Ileperuma N."/>
            <person name="Macnee N."/>
            <person name="Campin R."/>
            <person name="Mcatee P."/>
            <person name="Drummond R."/>
            <person name="Espley R."/>
            <person name="Ireland H."/>
            <person name="Wu R."/>
            <person name="Atkinson R."/>
            <person name="Karunairetnam S."/>
            <person name="Bulley S."/>
            <person name="Chunkath S."/>
            <person name="Hanley Z."/>
            <person name="Storey R."/>
            <person name="Thrimawithana A."/>
            <person name="Thomson S."/>
            <person name="David C."/>
            <person name="Testolin R."/>
        </authorList>
    </citation>
    <scope>NUCLEOTIDE SEQUENCE [LARGE SCALE GENOMIC DNA]</scope>
    <source>
        <strain evidence="9">cv. Red5</strain>
        <tissue evidence="8">Young leaf</tissue>
    </source>
</reference>
<dbReference type="AlphaFoldDB" id="A0A2R6R9I5"/>
<comment type="caution">
    <text evidence="8">The sequence shown here is derived from an EMBL/GenBank/DDBJ whole genome shotgun (WGS) entry which is preliminary data.</text>
</comment>
<dbReference type="FunFam" id="2.20.25.80:FF:000009">
    <property type="entry name" value="WRKY transcription factor 53"/>
    <property type="match status" value="1"/>
</dbReference>
<dbReference type="OMA" id="KGRHSCK"/>
<dbReference type="SMART" id="SM00774">
    <property type="entry name" value="WRKY"/>
    <property type="match status" value="1"/>
</dbReference>
<evidence type="ECO:0000313" key="8">
    <source>
        <dbReference type="EMBL" id="PSS24208.1"/>
    </source>
</evidence>
<dbReference type="OrthoDB" id="1888929at2759"/>
<dbReference type="InParanoid" id="A0A2R6R9I5"/>
<dbReference type="GO" id="GO:0010150">
    <property type="term" value="P:leaf senescence"/>
    <property type="evidence" value="ECO:0007669"/>
    <property type="project" value="UniProtKB-ARBA"/>
</dbReference>